<keyword evidence="4 6" id="KW-1133">Transmembrane helix</keyword>
<keyword evidence="3 6" id="KW-0812">Transmembrane</keyword>
<dbReference type="AlphaFoldDB" id="G3ALX4"/>
<dbReference type="PANTHER" id="PTHR31123">
    <property type="entry name" value="ACCUMULATION OF DYADS PROTEIN 2-RELATED"/>
    <property type="match status" value="1"/>
</dbReference>
<dbReference type="NCBIfam" id="NF038013">
    <property type="entry name" value="AceTr_1"/>
    <property type="match status" value="1"/>
</dbReference>
<evidence type="ECO:0000256" key="4">
    <source>
        <dbReference type="ARBA" id="ARBA00022989"/>
    </source>
</evidence>
<dbReference type="InterPro" id="IPR000791">
    <property type="entry name" value="Gpr1/Fun34/SatP-like"/>
</dbReference>
<feature type="transmembrane region" description="Helical" evidence="6">
    <location>
        <begin position="184"/>
        <end position="204"/>
    </location>
</feature>
<sequence>MSDKEEYTTEICHTLTANSASKCLITGDGNEFVILGNQKYYRHELMHALSGLAPVPTKTTKYGQAECLGLFSTSFNVLILGTYLACEMSFTNLAVCGYYFIGGLLQFLSGCWCFVTGNTFGYTAFCSFGAFWLTFGAIYTPGFGILEAYKDHPEQLYQGVGFLLLGYAILTTGLLSFTFKTTYTFIFFIFTLDLTVTVLSIAYFTNSAPLFRAGGIIGMINGISGWYETFLLMSNPQNTYWVPRQLPVPVKKSQ</sequence>
<gene>
    <name evidence="7" type="ORF">SPAPADRAFT_50219</name>
</gene>
<dbReference type="OrthoDB" id="3648309at2759"/>
<dbReference type="InParanoid" id="G3ALX4"/>
<dbReference type="PANTHER" id="PTHR31123:SF1">
    <property type="entry name" value="ACCUMULATION OF DYADS PROTEIN 2-RELATED"/>
    <property type="match status" value="1"/>
</dbReference>
<dbReference type="GO" id="GO:0015123">
    <property type="term" value="F:acetate transmembrane transporter activity"/>
    <property type="evidence" value="ECO:0007669"/>
    <property type="project" value="TreeGrafter"/>
</dbReference>
<evidence type="ECO:0000256" key="6">
    <source>
        <dbReference type="SAM" id="Phobius"/>
    </source>
</evidence>
<dbReference type="Pfam" id="PF01184">
    <property type="entry name" value="Gpr1_Fun34_YaaH"/>
    <property type="match status" value="1"/>
</dbReference>
<evidence type="ECO:0000313" key="7">
    <source>
        <dbReference type="EMBL" id="EGW33327.1"/>
    </source>
</evidence>
<keyword evidence="8" id="KW-1185">Reference proteome</keyword>
<feature type="transmembrane region" description="Helical" evidence="6">
    <location>
        <begin position="210"/>
        <end position="227"/>
    </location>
</feature>
<dbReference type="Proteomes" id="UP000000709">
    <property type="component" value="Unassembled WGS sequence"/>
</dbReference>
<reference evidence="7 8" key="1">
    <citation type="journal article" date="2011" name="Proc. Natl. Acad. Sci. U.S.A.">
        <title>Comparative genomics of xylose-fermenting fungi for enhanced biofuel production.</title>
        <authorList>
            <person name="Wohlbach D.J."/>
            <person name="Kuo A."/>
            <person name="Sato T.K."/>
            <person name="Potts K.M."/>
            <person name="Salamov A.A."/>
            <person name="LaButti K.M."/>
            <person name="Sun H."/>
            <person name="Clum A."/>
            <person name="Pangilinan J.L."/>
            <person name="Lindquist E.A."/>
            <person name="Lucas S."/>
            <person name="Lapidus A."/>
            <person name="Jin M."/>
            <person name="Gunawan C."/>
            <person name="Balan V."/>
            <person name="Dale B.E."/>
            <person name="Jeffries T.W."/>
            <person name="Zinkel R."/>
            <person name="Barry K.W."/>
            <person name="Grigoriev I.V."/>
            <person name="Gasch A.P."/>
        </authorList>
    </citation>
    <scope>NUCLEOTIDE SEQUENCE [LARGE SCALE GENOMIC DNA]</scope>
    <source>
        <strain evidence="8">NRRL Y-27907 / 11-Y1</strain>
    </source>
</reference>
<feature type="transmembrane region" description="Helical" evidence="6">
    <location>
        <begin position="122"/>
        <end position="144"/>
    </location>
</feature>
<dbReference type="OMA" id="PPNKVKG"/>
<dbReference type="eggNOG" id="ENOG502QUJS">
    <property type="taxonomic scope" value="Eukaryota"/>
</dbReference>
<keyword evidence="5 6" id="KW-0472">Membrane</keyword>
<dbReference type="RefSeq" id="XP_007374842.1">
    <property type="nucleotide sequence ID" value="XM_007374780.1"/>
</dbReference>
<dbReference type="GeneID" id="18871418"/>
<evidence type="ECO:0000256" key="5">
    <source>
        <dbReference type="ARBA" id="ARBA00023136"/>
    </source>
</evidence>
<dbReference type="InterPro" id="IPR051633">
    <property type="entry name" value="AceTr"/>
</dbReference>
<evidence type="ECO:0000256" key="1">
    <source>
        <dbReference type="ARBA" id="ARBA00004141"/>
    </source>
</evidence>
<evidence type="ECO:0000256" key="3">
    <source>
        <dbReference type="ARBA" id="ARBA00022692"/>
    </source>
</evidence>
<accession>G3ALX4</accession>
<proteinExistence type="inferred from homology"/>
<dbReference type="STRING" id="619300.G3ALX4"/>
<name>G3ALX4_SPAPN</name>
<feature type="transmembrane region" description="Helical" evidence="6">
    <location>
        <begin position="67"/>
        <end position="85"/>
    </location>
</feature>
<dbReference type="HOGENOM" id="CLU_051062_0_0_1"/>
<feature type="transmembrane region" description="Helical" evidence="6">
    <location>
        <begin position="97"/>
        <end position="115"/>
    </location>
</feature>
<comment type="similarity">
    <text evidence="2">Belongs to the acetate uptake transporter (AceTr) (TC 2.A.96) family.</text>
</comment>
<dbReference type="KEGG" id="spaa:SPAPADRAFT_50219"/>
<dbReference type="GO" id="GO:0005886">
    <property type="term" value="C:plasma membrane"/>
    <property type="evidence" value="ECO:0007669"/>
    <property type="project" value="TreeGrafter"/>
</dbReference>
<comment type="subcellular location">
    <subcellularLocation>
        <location evidence="1">Membrane</location>
        <topology evidence="1">Multi-pass membrane protein</topology>
    </subcellularLocation>
</comment>
<feature type="transmembrane region" description="Helical" evidence="6">
    <location>
        <begin position="156"/>
        <end position="177"/>
    </location>
</feature>
<evidence type="ECO:0000313" key="8">
    <source>
        <dbReference type="Proteomes" id="UP000000709"/>
    </source>
</evidence>
<dbReference type="EMBL" id="GL996501">
    <property type="protein sequence ID" value="EGW33327.1"/>
    <property type="molecule type" value="Genomic_DNA"/>
</dbReference>
<evidence type="ECO:0000256" key="2">
    <source>
        <dbReference type="ARBA" id="ARBA00005587"/>
    </source>
</evidence>
<protein>
    <submittedName>
        <fullName evidence="7">Uncharacterized protein</fullName>
    </submittedName>
</protein>
<organism evidence="8">
    <name type="scientific">Spathaspora passalidarum (strain NRRL Y-27907 / 11-Y1)</name>
    <dbReference type="NCBI Taxonomy" id="619300"/>
    <lineage>
        <taxon>Eukaryota</taxon>
        <taxon>Fungi</taxon>
        <taxon>Dikarya</taxon>
        <taxon>Ascomycota</taxon>
        <taxon>Saccharomycotina</taxon>
        <taxon>Pichiomycetes</taxon>
        <taxon>Debaryomycetaceae</taxon>
        <taxon>Spathaspora</taxon>
    </lineage>
</organism>